<dbReference type="EMBL" id="NSGO01000002">
    <property type="protein sequence ID" value="PAT06898.1"/>
    <property type="molecule type" value="Genomic_DNA"/>
</dbReference>
<accession>A0ABX4HBW7</accession>
<keyword evidence="1" id="KW-0378">Hydrolase</keyword>
<protein>
    <submittedName>
        <fullName evidence="1">5-methylcytosine-specific restriction endonuclease system specificity protein McrC</fullName>
    </submittedName>
</protein>
<proteinExistence type="predicted"/>
<dbReference type="Proteomes" id="UP000218281">
    <property type="component" value="Unassembled WGS sequence"/>
</dbReference>
<dbReference type="GO" id="GO:0004519">
    <property type="term" value="F:endonuclease activity"/>
    <property type="evidence" value="ECO:0007669"/>
    <property type="project" value="UniProtKB-KW"/>
</dbReference>
<dbReference type="Pfam" id="PF10117">
    <property type="entry name" value="McrBC"/>
    <property type="match status" value="1"/>
</dbReference>
<dbReference type="InterPro" id="IPR014407">
    <property type="entry name" value="McrC_bac"/>
</dbReference>
<dbReference type="PIRSF" id="PIRSF003109">
    <property type="entry name" value="McrC"/>
    <property type="match status" value="1"/>
</dbReference>
<name>A0ABX4HBW7_9CORY</name>
<dbReference type="RefSeq" id="WP_095535146.1">
    <property type="nucleotide sequence ID" value="NZ_NSGO01000002.1"/>
</dbReference>
<organism evidence="1 2">
    <name type="scientific">Corynebacterium hadale</name>
    <dbReference type="NCBI Taxonomy" id="2026255"/>
    <lineage>
        <taxon>Bacteria</taxon>
        <taxon>Bacillati</taxon>
        <taxon>Actinomycetota</taxon>
        <taxon>Actinomycetes</taxon>
        <taxon>Mycobacteriales</taxon>
        <taxon>Corynebacteriaceae</taxon>
        <taxon>Corynebacterium</taxon>
    </lineage>
</organism>
<keyword evidence="1" id="KW-0255">Endonuclease</keyword>
<sequence>MGNSRILLGNVYVMMAYAFRCLERTAPMQAAPQEFAHLHDLLAHIIAEELSRQVRRGLHHDYLPQREELRTIRARIDLPATMARHHMRNGTVVCEYDEFLPDTQHNRAVKAVVLMLARHEEVPPFRRRALTRLLPYLSRVSRIPVHTIRWHQLHLHRTTASYRWLLGACELAARGLLPGNEPGGAGLPWQHTEAMSTLFENFVKEYLRFHHPELNPRAAQVRWDLGGQRDVGKHQLPAMRTDITLARPDATLIIDTKLYSRPMAYGQYGKATLHSGNLYQIQAYVHNAAASTSTPVSGLLLYARTDGPIQPELDVEIIGHRIGATTIDLSQPWPRVQADLEAVLDRFPDLDH</sequence>
<dbReference type="PANTHER" id="PTHR38733">
    <property type="entry name" value="PROTEIN MCRC"/>
    <property type="match status" value="1"/>
</dbReference>
<dbReference type="InterPro" id="IPR019292">
    <property type="entry name" value="McrC"/>
</dbReference>
<gene>
    <name evidence="1" type="ORF">CKJ81_02915</name>
</gene>
<evidence type="ECO:0000313" key="2">
    <source>
        <dbReference type="Proteomes" id="UP000218281"/>
    </source>
</evidence>
<comment type="caution">
    <text evidence="1">The sequence shown here is derived from an EMBL/GenBank/DDBJ whole genome shotgun (WGS) entry which is preliminary data.</text>
</comment>
<keyword evidence="2" id="KW-1185">Reference proteome</keyword>
<dbReference type="PANTHER" id="PTHR38733:SF1">
    <property type="entry name" value="TYPE IV METHYL-DIRECTED RESTRICTION ENZYME ECOKMCRBC"/>
    <property type="match status" value="1"/>
</dbReference>
<evidence type="ECO:0000313" key="1">
    <source>
        <dbReference type="EMBL" id="PAT06898.1"/>
    </source>
</evidence>
<reference evidence="1 2" key="1">
    <citation type="submission" date="2017-08" db="EMBL/GenBank/DDBJ databases">
        <title>Whole genome sequences of 6 clinical strains closest to Corynebacterium imitans.</title>
        <authorList>
            <person name="Bernier A.-M."/>
            <person name="Burdz T."/>
            <person name="Bernard K."/>
        </authorList>
    </citation>
    <scope>NUCLEOTIDE SEQUENCE [LARGE SCALE GENOMIC DNA]</scope>
    <source>
        <strain evidence="1 2">NML93-0607</strain>
    </source>
</reference>
<keyword evidence="1" id="KW-0540">Nuclease</keyword>